<reference evidence="3 4" key="1">
    <citation type="submission" date="2015-09" db="EMBL/GenBank/DDBJ databases">
        <authorList>
            <consortium name="Pathogen Informatics"/>
        </authorList>
    </citation>
    <scope>NUCLEOTIDE SEQUENCE [LARGE SCALE GENOMIC DNA]</scope>
    <source>
        <strain evidence="3 4">2789STDY5834846</strain>
    </source>
</reference>
<evidence type="ECO:0000313" key="4">
    <source>
        <dbReference type="Proteomes" id="UP000095606"/>
    </source>
</evidence>
<sequence>MKTLRFIGMAIIAVIMSVNFAACCSDDDEENKSNSLLVGTWIMTKSIKDGHTRIPGQNGFDSGLGLVFSANGTFYNLVENEKAEDGKYSYDEKGNALALIYTDDETVHCTVKSFSESALIISYTEGSSAREDYFVKQ</sequence>
<dbReference type="InterPro" id="IPR024311">
    <property type="entry name" value="Lipocalin-like"/>
</dbReference>
<dbReference type="AlphaFoldDB" id="A0A174L9W0"/>
<feature type="chain" id="PRO_5008026880" description="Lipocalin-like domain-containing protein" evidence="1">
    <location>
        <begin position="22"/>
        <end position="137"/>
    </location>
</feature>
<evidence type="ECO:0000256" key="1">
    <source>
        <dbReference type="SAM" id="SignalP"/>
    </source>
</evidence>
<dbReference type="RefSeq" id="WP_055269433.1">
    <property type="nucleotide sequence ID" value="NZ_CZAE01000008.1"/>
</dbReference>
<feature type="domain" description="Lipocalin-like" evidence="2">
    <location>
        <begin position="37"/>
        <end position="120"/>
    </location>
</feature>
<feature type="signal peptide" evidence="1">
    <location>
        <begin position="1"/>
        <end position="21"/>
    </location>
</feature>
<gene>
    <name evidence="3" type="ORF">ERS852461_02061</name>
</gene>
<keyword evidence="1" id="KW-0732">Signal</keyword>
<protein>
    <recommendedName>
        <fullName evidence="2">Lipocalin-like domain-containing protein</fullName>
    </recommendedName>
</protein>
<dbReference type="Proteomes" id="UP000095606">
    <property type="component" value="Unassembled WGS sequence"/>
</dbReference>
<evidence type="ECO:0000259" key="2">
    <source>
        <dbReference type="Pfam" id="PF13648"/>
    </source>
</evidence>
<dbReference type="EMBL" id="CZAE01000008">
    <property type="protein sequence ID" value="CUP19297.1"/>
    <property type="molecule type" value="Genomic_DNA"/>
</dbReference>
<organism evidence="3 4">
    <name type="scientific">Bacteroides faecis</name>
    <dbReference type="NCBI Taxonomy" id="674529"/>
    <lineage>
        <taxon>Bacteria</taxon>
        <taxon>Pseudomonadati</taxon>
        <taxon>Bacteroidota</taxon>
        <taxon>Bacteroidia</taxon>
        <taxon>Bacteroidales</taxon>
        <taxon>Bacteroidaceae</taxon>
        <taxon>Bacteroides</taxon>
    </lineage>
</organism>
<evidence type="ECO:0000313" key="3">
    <source>
        <dbReference type="EMBL" id="CUP19297.1"/>
    </source>
</evidence>
<name>A0A174L9W0_9BACE</name>
<proteinExistence type="predicted"/>
<accession>A0A174L9W0</accession>
<dbReference type="Pfam" id="PF13648">
    <property type="entry name" value="Lipocalin_4"/>
    <property type="match status" value="1"/>
</dbReference>